<reference evidence="1" key="1">
    <citation type="journal article" date="2023" name="G3 (Bethesda)">
        <title>A reference genome for the long-term kleptoplast-retaining sea slug Elysia crispata morphotype clarki.</title>
        <authorList>
            <person name="Eastman K.E."/>
            <person name="Pendleton A.L."/>
            <person name="Shaikh M.A."/>
            <person name="Suttiyut T."/>
            <person name="Ogas R."/>
            <person name="Tomko P."/>
            <person name="Gavelis G."/>
            <person name="Widhalm J.R."/>
            <person name="Wisecaver J.H."/>
        </authorList>
    </citation>
    <scope>NUCLEOTIDE SEQUENCE</scope>
    <source>
        <strain evidence="1">ECLA1</strain>
    </source>
</reference>
<comment type="caution">
    <text evidence="1">The sequence shown here is derived from an EMBL/GenBank/DDBJ whole genome shotgun (WGS) entry which is preliminary data.</text>
</comment>
<name>A0AAE0XZQ4_9GAST</name>
<accession>A0AAE0XZQ4</accession>
<dbReference type="AlphaFoldDB" id="A0AAE0XZQ4"/>
<organism evidence="1 2">
    <name type="scientific">Elysia crispata</name>
    <name type="common">lettuce slug</name>
    <dbReference type="NCBI Taxonomy" id="231223"/>
    <lineage>
        <taxon>Eukaryota</taxon>
        <taxon>Metazoa</taxon>
        <taxon>Spiralia</taxon>
        <taxon>Lophotrochozoa</taxon>
        <taxon>Mollusca</taxon>
        <taxon>Gastropoda</taxon>
        <taxon>Heterobranchia</taxon>
        <taxon>Euthyneura</taxon>
        <taxon>Panpulmonata</taxon>
        <taxon>Sacoglossa</taxon>
        <taxon>Placobranchoidea</taxon>
        <taxon>Plakobranchidae</taxon>
        <taxon>Elysia</taxon>
    </lineage>
</organism>
<keyword evidence="2" id="KW-1185">Reference proteome</keyword>
<proteinExistence type="predicted"/>
<dbReference type="Proteomes" id="UP001283361">
    <property type="component" value="Unassembled WGS sequence"/>
</dbReference>
<evidence type="ECO:0000313" key="1">
    <source>
        <dbReference type="EMBL" id="KAK3727268.1"/>
    </source>
</evidence>
<evidence type="ECO:0000313" key="2">
    <source>
        <dbReference type="Proteomes" id="UP001283361"/>
    </source>
</evidence>
<dbReference type="EMBL" id="JAWDGP010007247">
    <property type="protein sequence ID" value="KAK3727268.1"/>
    <property type="molecule type" value="Genomic_DNA"/>
</dbReference>
<sequence length="70" mass="7451">MVHDVPVGHPEITRCGHVVSHGTDSQVASSLVLVSKEVPVPPQAALSPMKNTSISKRLDSPGSIQCRHPF</sequence>
<gene>
    <name evidence="1" type="ORF">RRG08_049893</name>
</gene>
<protein>
    <submittedName>
        <fullName evidence="1">Uncharacterized protein</fullName>
    </submittedName>
</protein>